<evidence type="ECO:0000313" key="4">
    <source>
        <dbReference type="Proteomes" id="UP000815325"/>
    </source>
</evidence>
<dbReference type="CDD" id="cd23659">
    <property type="entry name" value="USP_At3g01520-like"/>
    <property type="match status" value="1"/>
</dbReference>
<protein>
    <recommendedName>
        <fullName evidence="2">UspA domain-containing protein</fullName>
    </recommendedName>
</protein>
<dbReference type="SUPFAM" id="SSF52402">
    <property type="entry name" value="Adenine nucleotide alpha hydrolases-like"/>
    <property type="match status" value="1"/>
</dbReference>
<gene>
    <name evidence="3" type="ORF">DUNSADRAFT_10248</name>
</gene>
<dbReference type="InterPro" id="IPR006016">
    <property type="entry name" value="UspA"/>
</dbReference>
<dbReference type="Gene3D" id="3.40.50.620">
    <property type="entry name" value="HUPs"/>
    <property type="match status" value="1"/>
</dbReference>
<evidence type="ECO:0000259" key="2">
    <source>
        <dbReference type="Pfam" id="PF00582"/>
    </source>
</evidence>
<accession>A0ABQ7GFT3</accession>
<feature type="domain" description="UspA" evidence="2">
    <location>
        <begin position="81"/>
        <end position="230"/>
    </location>
</feature>
<dbReference type="Proteomes" id="UP000815325">
    <property type="component" value="Unassembled WGS sequence"/>
</dbReference>
<reference evidence="3" key="1">
    <citation type="submission" date="2017-08" db="EMBL/GenBank/DDBJ databases">
        <authorList>
            <person name="Polle J.E."/>
            <person name="Barry K."/>
            <person name="Cushman J."/>
            <person name="Schmutz J."/>
            <person name="Tran D."/>
            <person name="Hathwaick L.T."/>
            <person name="Yim W.C."/>
            <person name="Jenkins J."/>
            <person name="Mckie-Krisberg Z.M."/>
            <person name="Prochnik S."/>
            <person name="Lindquist E."/>
            <person name="Dockter R.B."/>
            <person name="Adam C."/>
            <person name="Molina H."/>
            <person name="Bunkerborg J."/>
            <person name="Jin E."/>
            <person name="Buchheim M."/>
            <person name="Magnuson J."/>
        </authorList>
    </citation>
    <scope>NUCLEOTIDE SEQUENCE</scope>
    <source>
        <strain evidence="3">CCAP 19/18</strain>
    </source>
</reference>
<sequence>MRCLTQQQQQHAALGQWRPNPLTPSWRHYHRTPRKANRQHAWTFPPAARSTRVASSSVEPSLVAQDAQATQQHSPAEAPPRRLVVAVNDTEESWCAVKWTLNNIYRDGDVLHLVHCVPKNSVRVPLPAAFLSSMHDSMDYEDMLEVHAYEFINSTMVEMASSKKAECQVDVLHVSGPRNAGDAVCKYSEDLQAGLVVIAAQPMGRIDEFFTGGCMSGRAIEQSKLPILILPPHIASMMS</sequence>
<feature type="compositionally biased region" description="Low complexity" evidence="1">
    <location>
        <begin position="1"/>
        <end position="10"/>
    </location>
</feature>
<keyword evidence="4" id="KW-1185">Reference proteome</keyword>
<dbReference type="EMBL" id="MU069810">
    <property type="protein sequence ID" value="KAF5833458.1"/>
    <property type="molecule type" value="Genomic_DNA"/>
</dbReference>
<feature type="compositionally biased region" description="Basic residues" evidence="1">
    <location>
        <begin position="27"/>
        <end position="38"/>
    </location>
</feature>
<dbReference type="Pfam" id="PF00582">
    <property type="entry name" value="Usp"/>
    <property type="match status" value="1"/>
</dbReference>
<feature type="region of interest" description="Disordered" evidence="1">
    <location>
        <begin position="1"/>
        <end position="40"/>
    </location>
</feature>
<dbReference type="InterPro" id="IPR014729">
    <property type="entry name" value="Rossmann-like_a/b/a_fold"/>
</dbReference>
<dbReference type="PANTHER" id="PTHR31964">
    <property type="entry name" value="ADENINE NUCLEOTIDE ALPHA HYDROLASES-LIKE SUPERFAMILY PROTEIN"/>
    <property type="match status" value="1"/>
</dbReference>
<proteinExistence type="predicted"/>
<evidence type="ECO:0000256" key="1">
    <source>
        <dbReference type="SAM" id="MobiDB-lite"/>
    </source>
</evidence>
<evidence type="ECO:0000313" key="3">
    <source>
        <dbReference type="EMBL" id="KAF5833458.1"/>
    </source>
</evidence>
<comment type="caution">
    <text evidence="3">The sequence shown here is derived from an EMBL/GenBank/DDBJ whole genome shotgun (WGS) entry which is preliminary data.</text>
</comment>
<dbReference type="PANTHER" id="PTHR31964:SF113">
    <property type="entry name" value="USPA DOMAIN-CONTAINING PROTEIN"/>
    <property type="match status" value="1"/>
</dbReference>
<organism evidence="3 4">
    <name type="scientific">Dunaliella salina</name>
    <name type="common">Green alga</name>
    <name type="synonym">Protococcus salinus</name>
    <dbReference type="NCBI Taxonomy" id="3046"/>
    <lineage>
        <taxon>Eukaryota</taxon>
        <taxon>Viridiplantae</taxon>
        <taxon>Chlorophyta</taxon>
        <taxon>core chlorophytes</taxon>
        <taxon>Chlorophyceae</taxon>
        <taxon>CS clade</taxon>
        <taxon>Chlamydomonadales</taxon>
        <taxon>Dunaliellaceae</taxon>
        <taxon>Dunaliella</taxon>
    </lineage>
</organism>
<name>A0ABQ7GFT3_DUNSA</name>
<feature type="region of interest" description="Disordered" evidence="1">
    <location>
        <begin position="54"/>
        <end position="81"/>
    </location>
</feature>